<evidence type="ECO:0000313" key="2">
    <source>
        <dbReference type="Proteomes" id="UP000655588"/>
    </source>
</evidence>
<evidence type="ECO:0000313" key="1">
    <source>
        <dbReference type="EMBL" id="KAF3428774.1"/>
    </source>
</evidence>
<dbReference type="AlphaFoldDB" id="A0A833W180"/>
<protein>
    <submittedName>
        <fullName evidence="1">Uncharacterized protein</fullName>
    </submittedName>
</protein>
<name>A0A833W180_9HYME</name>
<comment type="caution">
    <text evidence="1">The sequence shown here is derived from an EMBL/GenBank/DDBJ whole genome shotgun (WGS) entry which is preliminary data.</text>
</comment>
<sequence>MAPPLPLNIDRAFSSTGLPQRGASVSYPIEACPCHTLLFSLSSVIRQEEQQCATRTDMSVR</sequence>
<reference evidence="1" key="1">
    <citation type="submission" date="2019-11" db="EMBL/GenBank/DDBJ databases">
        <title>The nuclear and mitochondrial genomes of Frieseomelitta varia - a highly eusocial stingless bee (Meliponini) with a permanently sterile worker caste.</title>
        <authorList>
            <person name="Freitas F.C.P."/>
            <person name="Lourenco A.P."/>
            <person name="Nunes F.M.F."/>
            <person name="Paschoal A.R."/>
            <person name="Abreu F.C.P."/>
            <person name="Barbin F.O."/>
            <person name="Bataglia L."/>
            <person name="Cardoso-Junior C.A.M."/>
            <person name="Cervoni M.S."/>
            <person name="Silva S.R."/>
            <person name="Dalarmi F."/>
            <person name="Del Lama M.A."/>
            <person name="Depintor T.S."/>
            <person name="Ferreira K.M."/>
            <person name="Goria P.S."/>
            <person name="Jaskot M.C."/>
            <person name="Lago D.C."/>
            <person name="Luna-Lucena D."/>
            <person name="Moda L.M."/>
            <person name="Nascimento L."/>
            <person name="Pedrino M."/>
            <person name="Rabico F.O."/>
            <person name="Sanches F.C."/>
            <person name="Santos D.E."/>
            <person name="Santos C.G."/>
            <person name="Vieira J."/>
            <person name="Lopes T.F."/>
            <person name="Barchuk A.R."/>
            <person name="Hartfelder K."/>
            <person name="Simoes Z.L.P."/>
            <person name="Bitondi M.M.G."/>
            <person name="Pinheiro D.G."/>
        </authorList>
    </citation>
    <scope>NUCLEOTIDE SEQUENCE</scope>
    <source>
        <strain evidence="1">USP_RPSP 00005682</strain>
        <tissue evidence="1">Whole individual</tissue>
    </source>
</reference>
<gene>
    <name evidence="1" type="ORF">E2986_11861</name>
</gene>
<proteinExistence type="predicted"/>
<dbReference type="EMBL" id="WNWW01000203">
    <property type="protein sequence ID" value="KAF3428774.1"/>
    <property type="molecule type" value="Genomic_DNA"/>
</dbReference>
<keyword evidence="2" id="KW-1185">Reference proteome</keyword>
<dbReference type="Proteomes" id="UP000655588">
    <property type="component" value="Unassembled WGS sequence"/>
</dbReference>
<organism evidence="1 2">
    <name type="scientific">Frieseomelitta varia</name>
    <dbReference type="NCBI Taxonomy" id="561572"/>
    <lineage>
        <taxon>Eukaryota</taxon>
        <taxon>Metazoa</taxon>
        <taxon>Ecdysozoa</taxon>
        <taxon>Arthropoda</taxon>
        <taxon>Hexapoda</taxon>
        <taxon>Insecta</taxon>
        <taxon>Pterygota</taxon>
        <taxon>Neoptera</taxon>
        <taxon>Endopterygota</taxon>
        <taxon>Hymenoptera</taxon>
        <taxon>Apocrita</taxon>
        <taxon>Aculeata</taxon>
        <taxon>Apoidea</taxon>
        <taxon>Anthophila</taxon>
        <taxon>Apidae</taxon>
        <taxon>Frieseomelitta</taxon>
    </lineage>
</organism>
<accession>A0A833W180</accession>